<evidence type="ECO:0000313" key="2">
    <source>
        <dbReference type="Proteomes" id="UP000324748"/>
    </source>
</evidence>
<dbReference type="AlphaFoldDB" id="A0A5B0NKW4"/>
<comment type="caution">
    <text evidence="1">The sequence shown here is derived from an EMBL/GenBank/DDBJ whole genome shotgun (WGS) entry which is preliminary data.</text>
</comment>
<sequence length="68" mass="7402">MMPSTELDFAPKPLCEIVTCNALAERLLKLVGKLPSKFAPERPIAAPLECAAVARARKPASRASELRR</sequence>
<protein>
    <submittedName>
        <fullName evidence="1">Uncharacterized protein</fullName>
    </submittedName>
</protein>
<accession>A0A5B0NKW4</accession>
<reference evidence="1 2" key="1">
    <citation type="submission" date="2019-05" db="EMBL/GenBank/DDBJ databases">
        <title>Emergence of the Ug99 lineage of the wheat stem rust pathogen through somatic hybridization.</title>
        <authorList>
            <person name="Li F."/>
            <person name="Upadhyaya N.M."/>
            <person name="Sperschneider J."/>
            <person name="Matny O."/>
            <person name="Nguyen-Phuc H."/>
            <person name="Mago R."/>
            <person name="Raley C."/>
            <person name="Miller M.E."/>
            <person name="Silverstein K.A.T."/>
            <person name="Henningsen E."/>
            <person name="Hirsch C.D."/>
            <person name="Visser B."/>
            <person name="Pretorius Z.A."/>
            <person name="Steffenson B.J."/>
            <person name="Schwessinger B."/>
            <person name="Dodds P.N."/>
            <person name="Figueroa M."/>
        </authorList>
    </citation>
    <scope>NUCLEOTIDE SEQUENCE [LARGE SCALE GENOMIC DNA]</scope>
    <source>
        <strain evidence="1">21-0</strain>
    </source>
</reference>
<dbReference type="EMBL" id="VSWC01000093">
    <property type="protein sequence ID" value="KAA1089383.1"/>
    <property type="molecule type" value="Genomic_DNA"/>
</dbReference>
<name>A0A5B0NKW4_PUCGR</name>
<gene>
    <name evidence="1" type="ORF">PGT21_016070</name>
</gene>
<keyword evidence="2" id="KW-1185">Reference proteome</keyword>
<evidence type="ECO:0000313" key="1">
    <source>
        <dbReference type="EMBL" id="KAA1089383.1"/>
    </source>
</evidence>
<proteinExistence type="predicted"/>
<organism evidence="1 2">
    <name type="scientific">Puccinia graminis f. sp. tritici</name>
    <dbReference type="NCBI Taxonomy" id="56615"/>
    <lineage>
        <taxon>Eukaryota</taxon>
        <taxon>Fungi</taxon>
        <taxon>Dikarya</taxon>
        <taxon>Basidiomycota</taxon>
        <taxon>Pucciniomycotina</taxon>
        <taxon>Pucciniomycetes</taxon>
        <taxon>Pucciniales</taxon>
        <taxon>Pucciniaceae</taxon>
        <taxon>Puccinia</taxon>
    </lineage>
</organism>
<dbReference type="Proteomes" id="UP000324748">
    <property type="component" value="Unassembled WGS sequence"/>
</dbReference>